<comment type="caution">
    <text evidence="1">The sequence shown here is derived from an EMBL/GenBank/DDBJ whole genome shotgun (WGS) entry which is preliminary data.</text>
</comment>
<sequence>MLAAQSLRRSLCSSSWWRKACYNTDKVSQVQVPTLRSNNNGNDDIRESHTSKLGEHCLKQHLRTIHLNAVDVTCEDTKVLQDMPCHQSLAGAAVAMQEHTAGHQSSLLQHWGPKLSEANQQPHLPLTAAYFFHLYSLAKDTTLESPVRVTNDMCSILDVFEHFIQTLNTFDSDSLLNSSTGSSKPHSFWTLPMFRATSLNCFTPFFSSGVRDGSLQLRCWNTMLDSSAAISSAGLSPNTFSITSSVTISSWFPISQATRPFRVTVLFCSMYPI</sequence>
<dbReference type="Proteomes" id="UP000324222">
    <property type="component" value="Unassembled WGS sequence"/>
</dbReference>
<evidence type="ECO:0000313" key="1">
    <source>
        <dbReference type="EMBL" id="MPC45345.1"/>
    </source>
</evidence>
<keyword evidence="2" id="KW-1185">Reference proteome</keyword>
<proteinExistence type="predicted"/>
<organism evidence="1 2">
    <name type="scientific">Portunus trituberculatus</name>
    <name type="common">Swimming crab</name>
    <name type="synonym">Neptunus trituberculatus</name>
    <dbReference type="NCBI Taxonomy" id="210409"/>
    <lineage>
        <taxon>Eukaryota</taxon>
        <taxon>Metazoa</taxon>
        <taxon>Ecdysozoa</taxon>
        <taxon>Arthropoda</taxon>
        <taxon>Crustacea</taxon>
        <taxon>Multicrustacea</taxon>
        <taxon>Malacostraca</taxon>
        <taxon>Eumalacostraca</taxon>
        <taxon>Eucarida</taxon>
        <taxon>Decapoda</taxon>
        <taxon>Pleocyemata</taxon>
        <taxon>Brachyura</taxon>
        <taxon>Eubrachyura</taxon>
        <taxon>Portunoidea</taxon>
        <taxon>Portunidae</taxon>
        <taxon>Portuninae</taxon>
        <taxon>Portunus</taxon>
    </lineage>
</organism>
<gene>
    <name evidence="1" type="ORF">E2C01_039044</name>
</gene>
<reference evidence="1 2" key="1">
    <citation type="submission" date="2019-05" db="EMBL/GenBank/DDBJ databases">
        <title>Another draft genome of Portunus trituberculatus and its Hox gene families provides insights of decapod evolution.</title>
        <authorList>
            <person name="Jeong J.-H."/>
            <person name="Song I."/>
            <person name="Kim S."/>
            <person name="Choi T."/>
            <person name="Kim D."/>
            <person name="Ryu S."/>
            <person name="Kim W."/>
        </authorList>
    </citation>
    <scope>NUCLEOTIDE SEQUENCE [LARGE SCALE GENOMIC DNA]</scope>
    <source>
        <tissue evidence="1">Muscle</tissue>
    </source>
</reference>
<dbReference type="AlphaFoldDB" id="A0A5B7FIK4"/>
<accession>A0A5B7FIK4</accession>
<name>A0A5B7FIK4_PORTR</name>
<protein>
    <submittedName>
        <fullName evidence="1">Uncharacterized protein</fullName>
    </submittedName>
</protein>
<evidence type="ECO:0000313" key="2">
    <source>
        <dbReference type="Proteomes" id="UP000324222"/>
    </source>
</evidence>
<dbReference type="EMBL" id="VSRR010006684">
    <property type="protein sequence ID" value="MPC45345.1"/>
    <property type="molecule type" value="Genomic_DNA"/>
</dbReference>